<comment type="caution">
    <text evidence="2">The sequence shown here is derived from an EMBL/GenBank/DDBJ whole genome shotgun (WGS) entry which is preliminary data.</text>
</comment>
<dbReference type="Proteomes" id="UP000649955">
    <property type="component" value="Unassembled WGS sequence"/>
</dbReference>
<dbReference type="Gene3D" id="3.40.50.720">
    <property type="entry name" value="NAD(P)-binding Rossmann-like Domain"/>
    <property type="match status" value="1"/>
</dbReference>
<sequence length="271" mass="28789">MFLVTGATGNVGAEVVSALAAAGAPVRALVRRPDVRLPDGVEAAVGDLNSPESLTDALKGVEGVFLLSGYEDVSGLLREAGVRRVVLLSGGSAALEDLDNAVSRYMTLSERALRESGLDWTFLRPRAFMSNALRWLPQLRAGDTVRVQFPDVPVACIDPADIAAVGALALAGGHEGLVHELTGPVAMRPVEQVSVLGSVLGRDLRFVGLSNDETRAELEAGMPREYVDAFWNFYVDGTLDEATVHPTVPEVTGRPARTFGEWAEAHAGAFR</sequence>
<organism evidence="2 3">
    <name type="scientific">Amycolatopsis bullii</name>
    <dbReference type="NCBI Taxonomy" id="941987"/>
    <lineage>
        <taxon>Bacteria</taxon>
        <taxon>Bacillati</taxon>
        <taxon>Actinomycetota</taxon>
        <taxon>Actinomycetes</taxon>
        <taxon>Pseudonocardiales</taxon>
        <taxon>Pseudonocardiaceae</taxon>
        <taxon>Amycolatopsis</taxon>
    </lineage>
</organism>
<evidence type="ECO:0000313" key="2">
    <source>
        <dbReference type="EMBL" id="GHG10390.1"/>
    </source>
</evidence>
<gene>
    <name evidence="2" type="ORF">GCM10017567_29270</name>
</gene>
<accession>A0ABQ3KA68</accession>
<dbReference type="Gene3D" id="3.90.25.10">
    <property type="entry name" value="UDP-galactose 4-epimerase, domain 1"/>
    <property type="match status" value="1"/>
</dbReference>
<feature type="domain" description="NAD(P)-binding" evidence="1">
    <location>
        <begin position="6"/>
        <end position="132"/>
    </location>
</feature>
<dbReference type="PANTHER" id="PTHR43162:SF1">
    <property type="entry name" value="PRESTALK A DIFFERENTIATION PROTEIN A"/>
    <property type="match status" value="1"/>
</dbReference>
<evidence type="ECO:0000259" key="1">
    <source>
        <dbReference type="Pfam" id="PF13460"/>
    </source>
</evidence>
<dbReference type="InterPro" id="IPR036291">
    <property type="entry name" value="NAD(P)-bd_dom_sf"/>
</dbReference>
<proteinExistence type="predicted"/>
<protein>
    <submittedName>
        <fullName evidence="2">Nucleotide-diphosphate-sugar epimerase</fullName>
    </submittedName>
</protein>
<reference evidence="3" key="1">
    <citation type="journal article" date="2019" name="Int. J. Syst. Evol. Microbiol.">
        <title>The Global Catalogue of Microorganisms (GCM) 10K type strain sequencing project: providing services to taxonomists for standard genome sequencing and annotation.</title>
        <authorList>
            <consortium name="The Broad Institute Genomics Platform"/>
            <consortium name="The Broad Institute Genome Sequencing Center for Infectious Disease"/>
            <person name="Wu L."/>
            <person name="Ma J."/>
        </authorList>
    </citation>
    <scope>NUCLEOTIDE SEQUENCE [LARGE SCALE GENOMIC DNA]</scope>
    <source>
        <strain evidence="3">CGMCC 4.7680</strain>
    </source>
</reference>
<dbReference type="Pfam" id="PF13460">
    <property type="entry name" value="NAD_binding_10"/>
    <property type="match status" value="1"/>
</dbReference>
<name>A0ABQ3KA68_9PSEU</name>
<dbReference type="InterPro" id="IPR016040">
    <property type="entry name" value="NAD(P)-bd_dom"/>
</dbReference>
<dbReference type="RefSeq" id="WP_191310202.1">
    <property type="nucleotide sequence ID" value="NZ_BNAW01000010.1"/>
</dbReference>
<dbReference type="EMBL" id="BNAW01000010">
    <property type="protein sequence ID" value="GHG10390.1"/>
    <property type="molecule type" value="Genomic_DNA"/>
</dbReference>
<dbReference type="SUPFAM" id="SSF51735">
    <property type="entry name" value="NAD(P)-binding Rossmann-fold domains"/>
    <property type="match status" value="1"/>
</dbReference>
<dbReference type="PANTHER" id="PTHR43162">
    <property type="match status" value="1"/>
</dbReference>
<evidence type="ECO:0000313" key="3">
    <source>
        <dbReference type="Proteomes" id="UP000649955"/>
    </source>
</evidence>
<keyword evidence="3" id="KW-1185">Reference proteome</keyword>
<dbReference type="InterPro" id="IPR051604">
    <property type="entry name" value="Ergot_Alk_Oxidoreductase"/>
</dbReference>